<comment type="catalytic activity">
    <reaction evidence="8">
        <text>2'-deoxyguanosine + ATP = dGMP + ADP + H(+)</text>
        <dbReference type="Rhea" id="RHEA:19201"/>
        <dbReference type="ChEBI" id="CHEBI:15378"/>
        <dbReference type="ChEBI" id="CHEBI:17172"/>
        <dbReference type="ChEBI" id="CHEBI:30616"/>
        <dbReference type="ChEBI" id="CHEBI:57673"/>
        <dbReference type="ChEBI" id="CHEBI:456216"/>
        <dbReference type="EC" id="2.7.1.113"/>
    </reaction>
</comment>
<evidence type="ECO:0000256" key="1">
    <source>
        <dbReference type="ARBA" id="ARBA00007420"/>
    </source>
</evidence>
<feature type="compositionally biased region" description="Basic and acidic residues" evidence="9">
    <location>
        <begin position="39"/>
        <end position="60"/>
    </location>
</feature>
<dbReference type="GO" id="GO:0005524">
    <property type="term" value="F:ATP binding"/>
    <property type="evidence" value="ECO:0007669"/>
    <property type="project" value="UniProtKB-KW"/>
</dbReference>
<dbReference type="SUPFAM" id="SSF52540">
    <property type="entry name" value="P-loop containing nucleoside triphosphate hydrolases"/>
    <property type="match status" value="1"/>
</dbReference>
<evidence type="ECO:0000313" key="12">
    <source>
        <dbReference type="Proteomes" id="UP001474421"/>
    </source>
</evidence>
<dbReference type="PANTHER" id="PTHR10513:SF8">
    <property type="entry name" value="DEOXYGUANOSINE KINASE, MITOCHONDRIAL"/>
    <property type="match status" value="1"/>
</dbReference>
<dbReference type="InterPro" id="IPR031314">
    <property type="entry name" value="DNK_dom"/>
</dbReference>
<dbReference type="Proteomes" id="UP001474421">
    <property type="component" value="Unassembled WGS sequence"/>
</dbReference>
<organism evidence="11 12">
    <name type="scientific">Crotalus adamanteus</name>
    <name type="common">Eastern diamondback rattlesnake</name>
    <dbReference type="NCBI Taxonomy" id="8729"/>
    <lineage>
        <taxon>Eukaryota</taxon>
        <taxon>Metazoa</taxon>
        <taxon>Chordata</taxon>
        <taxon>Craniata</taxon>
        <taxon>Vertebrata</taxon>
        <taxon>Euteleostomi</taxon>
        <taxon>Lepidosauria</taxon>
        <taxon>Squamata</taxon>
        <taxon>Bifurcata</taxon>
        <taxon>Unidentata</taxon>
        <taxon>Episquamata</taxon>
        <taxon>Toxicofera</taxon>
        <taxon>Serpentes</taxon>
        <taxon>Colubroidea</taxon>
        <taxon>Viperidae</taxon>
        <taxon>Crotalinae</taxon>
        <taxon>Crotalus</taxon>
    </lineage>
</organism>
<keyword evidence="6" id="KW-0067">ATP-binding</keyword>
<proteinExistence type="inferred from homology"/>
<evidence type="ECO:0000256" key="2">
    <source>
        <dbReference type="ARBA" id="ARBA00011738"/>
    </source>
</evidence>
<keyword evidence="3" id="KW-0808">Transferase</keyword>
<evidence type="ECO:0000313" key="11">
    <source>
        <dbReference type="EMBL" id="KAK9395343.1"/>
    </source>
</evidence>
<accession>A0AAW1B0M4</accession>
<dbReference type="Gene3D" id="3.40.50.300">
    <property type="entry name" value="P-loop containing nucleotide triphosphate hydrolases"/>
    <property type="match status" value="1"/>
</dbReference>
<evidence type="ECO:0000259" key="10">
    <source>
        <dbReference type="Pfam" id="PF01712"/>
    </source>
</evidence>
<keyword evidence="5 11" id="KW-0418">Kinase</keyword>
<keyword evidence="12" id="KW-1185">Reference proteome</keyword>
<keyword evidence="4" id="KW-0547">Nucleotide-binding</keyword>
<dbReference type="AlphaFoldDB" id="A0AAW1B0M4"/>
<comment type="caution">
    <text evidence="11">The sequence shown here is derived from an EMBL/GenBank/DDBJ whole genome shotgun (WGS) entry which is preliminary data.</text>
</comment>
<evidence type="ECO:0000256" key="8">
    <source>
        <dbReference type="ARBA" id="ARBA00047656"/>
    </source>
</evidence>
<dbReference type="CDD" id="cd01673">
    <property type="entry name" value="dNK"/>
    <property type="match status" value="1"/>
</dbReference>
<evidence type="ECO:0000256" key="6">
    <source>
        <dbReference type="ARBA" id="ARBA00022840"/>
    </source>
</evidence>
<evidence type="ECO:0000256" key="5">
    <source>
        <dbReference type="ARBA" id="ARBA00022777"/>
    </source>
</evidence>
<dbReference type="GO" id="GO:0004138">
    <property type="term" value="F:deoxyguanosine kinase activity"/>
    <property type="evidence" value="ECO:0007669"/>
    <property type="project" value="UniProtKB-EC"/>
</dbReference>
<name>A0AAW1B0M4_CROAD</name>
<sequence length="333" mass="37740">MPGRERGSAPPGADSLFPPAGQPARLPGIRSVRGTAPRRKAEPRSTESCSRGKERAEGRTSGRKKRSQCTCGLSSSGGAMAGAVRTVAKRLSVEGNIAAGKSTFVRLLRRAFPEWRLKPEPVAKWQEVRATAAAAPQASPPPPRDFGNLLQMIYRDPSRWSYTFQTYSCLSRLKAQLEPLAAETPKTQEPVLVFERSVYSDRYIFAKNLFEIGHMTEIEWIIYQDWHTFLLQTFGDQLALHGFLYLRAPPEVCFERLHWRSRPEEKDLQLPYLEQLHVQHENWLVKKATVIHSEALRDVPVLILDVTKDFENDPNEQSKLVGQVKTFMKTLLF</sequence>
<dbReference type="EC" id="2.7.1.113" evidence="7"/>
<feature type="region of interest" description="Disordered" evidence="9">
    <location>
        <begin position="1"/>
        <end position="78"/>
    </location>
</feature>
<dbReference type="FunFam" id="3.40.50.300:FF:000461">
    <property type="entry name" value="Deoxycytidine kinase"/>
    <property type="match status" value="1"/>
</dbReference>
<evidence type="ECO:0000256" key="3">
    <source>
        <dbReference type="ARBA" id="ARBA00022679"/>
    </source>
</evidence>
<evidence type="ECO:0000256" key="7">
    <source>
        <dbReference type="ARBA" id="ARBA00039043"/>
    </source>
</evidence>
<dbReference type="InterPro" id="IPR050566">
    <property type="entry name" value="Deoxyribonucleoside_kinase"/>
</dbReference>
<dbReference type="GO" id="GO:0005739">
    <property type="term" value="C:mitochondrion"/>
    <property type="evidence" value="ECO:0007669"/>
    <property type="project" value="TreeGrafter"/>
</dbReference>
<dbReference type="PANTHER" id="PTHR10513">
    <property type="entry name" value="DEOXYNUCLEOSIDE KINASE"/>
    <property type="match status" value="1"/>
</dbReference>
<reference evidence="11 12" key="1">
    <citation type="journal article" date="2024" name="Proc. Natl. Acad. Sci. U.S.A.">
        <title>The genetic regulatory architecture and epigenomic basis for age-related changes in rattlesnake venom.</title>
        <authorList>
            <person name="Hogan M.P."/>
            <person name="Holding M.L."/>
            <person name="Nystrom G.S."/>
            <person name="Colston T.J."/>
            <person name="Bartlett D.A."/>
            <person name="Mason A.J."/>
            <person name="Ellsworth S.A."/>
            <person name="Rautsaw R.M."/>
            <person name="Lawrence K.C."/>
            <person name="Strickland J.L."/>
            <person name="He B."/>
            <person name="Fraser P."/>
            <person name="Margres M.J."/>
            <person name="Gilbert D.M."/>
            <person name="Gibbs H.L."/>
            <person name="Parkinson C.L."/>
            <person name="Rokyta D.R."/>
        </authorList>
    </citation>
    <scope>NUCLEOTIDE SEQUENCE [LARGE SCALE GENOMIC DNA]</scope>
    <source>
        <strain evidence="11">DRR0105</strain>
    </source>
</reference>
<feature type="domain" description="Deoxynucleoside kinase" evidence="10">
    <location>
        <begin position="91"/>
        <end position="328"/>
    </location>
</feature>
<gene>
    <name evidence="11" type="ORF">NXF25_014689</name>
</gene>
<evidence type="ECO:0000256" key="4">
    <source>
        <dbReference type="ARBA" id="ARBA00022741"/>
    </source>
</evidence>
<dbReference type="Pfam" id="PF01712">
    <property type="entry name" value="dNK"/>
    <property type="match status" value="1"/>
</dbReference>
<protein>
    <recommendedName>
        <fullName evidence="7">deoxyguanosine kinase</fullName>
        <ecNumber evidence="7">2.7.1.113</ecNumber>
    </recommendedName>
</protein>
<evidence type="ECO:0000256" key="9">
    <source>
        <dbReference type="SAM" id="MobiDB-lite"/>
    </source>
</evidence>
<dbReference type="InterPro" id="IPR027417">
    <property type="entry name" value="P-loop_NTPase"/>
</dbReference>
<comment type="similarity">
    <text evidence="1">Belongs to the DCK/DGK family.</text>
</comment>
<comment type="subunit">
    <text evidence="2">Homodimer.</text>
</comment>
<dbReference type="EMBL" id="JAOTOJ010000010">
    <property type="protein sequence ID" value="KAK9395343.1"/>
    <property type="molecule type" value="Genomic_DNA"/>
</dbReference>